<sequence length="53" mass="5995">MLKITDVKLSKNTVATGEKFTISVQIQETVDYPYDYPYDYPISYTGTAKPVNS</sequence>
<name>A0A173TWU2_9FIRM</name>
<gene>
    <name evidence="1" type="ORF">ERS852574_02415</name>
</gene>
<reference evidence="1 2" key="1">
    <citation type="submission" date="2015-09" db="EMBL/GenBank/DDBJ databases">
        <authorList>
            <consortium name="Pathogen Informatics"/>
        </authorList>
    </citation>
    <scope>NUCLEOTIDE SEQUENCE [LARGE SCALE GENOMIC DNA]</scope>
    <source>
        <strain evidence="1 2">2789STDY5834962</strain>
    </source>
</reference>
<evidence type="ECO:0000313" key="2">
    <source>
        <dbReference type="Proteomes" id="UP000095727"/>
    </source>
</evidence>
<dbReference type="RefSeq" id="WP_172676494.1">
    <property type="nucleotide sequence ID" value="NZ_CYXR01000019.1"/>
</dbReference>
<evidence type="ECO:0000313" key="1">
    <source>
        <dbReference type="EMBL" id="CUN05678.1"/>
    </source>
</evidence>
<organism evidence="1 2">
    <name type="scientific">Coprococcus comes</name>
    <dbReference type="NCBI Taxonomy" id="410072"/>
    <lineage>
        <taxon>Bacteria</taxon>
        <taxon>Bacillati</taxon>
        <taxon>Bacillota</taxon>
        <taxon>Clostridia</taxon>
        <taxon>Lachnospirales</taxon>
        <taxon>Lachnospiraceae</taxon>
        <taxon>Coprococcus</taxon>
    </lineage>
</organism>
<proteinExistence type="predicted"/>
<dbReference type="AlphaFoldDB" id="A0A173TWU2"/>
<dbReference type="Proteomes" id="UP000095727">
    <property type="component" value="Unassembled WGS sequence"/>
</dbReference>
<protein>
    <submittedName>
        <fullName evidence="1">Uncharacterized protein</fullName>
    </submittedName>
</protein>
<accession>A0A173TWU2</accession>
<dbReference type="EMBL" id="CYXR01000019">
    <property type="protein sequence ID" value="CUN05678.1"/>
    <property type="molecule type" value="Genomic_DNA"/>
</dbReference>